<accession>A0ABD3EQK2</accession>
<evidence type="ECO:0000313" key="2">
    <source>
        <dbReference type="Proteomes" id="UP001632037"/>
    </source>
</evidence>
<dbReference type="Proteomes" id="UP001632037">
    <property type="component" value="Unassembled WGS sequence"/>
</dbReference>
<protein>
    <submittedName>
        <fullName evidence="1">Uncharacterized protein</fullName>
    </submittedName>
</protein>
<proteinExistence type="predicted"/>
<keyword evidence="2" id="KW-1185">Reference proteome</keyword>
<sequence length="97" mass="10963">MTSISFSAEIDSAALAKLLLSKSVEQRYLIWWRCRILYKQSLTVWVKSTSDYGVLLQMLASPLEHVDGQQNVQLQYCNPLFLEGGENIRAVNQAGVE</sequence>
<evidence type="ECO:0000313" key="1">
    <source>
        <dbReference type="EMBL" id="KAL3656713.1"/>
    </source>
</evidence>
<gene>
    <name evidence="1" type="ORF">V7S43_018377</name>
</gene>
<dbReference type="EMBL" id="JBIMZQ010000075">
    <property type="protein sequence ID" value="KAL3656713.1"/>
    <property type="molecule type" value="Genomic_DNA"/>
</dbReference>
<reference evidence="1 2" key="1">
    <citation type="submission" date="2024-09" db="EMBL/GenBank/DDBJ databases">
        <title>Genome sequencing and assembly of Phytophthora oleae, isolate VK10A, causative agent of rot of olive drupes.</title>
        <authorList>
            <person name="Conti Taguali S."/>
            <person name="Riolo M."/>
            <person name="La Spada F."/>
            <person name="Cacciola S.O."/>
            <person name="Dionisio G."/>
        </authorList>
    </citation>
    <scope>NUCLEOTIDE SEQUENCE [LARGE SCALE GENOMIC DNA]</scope>
    <source>
        <strain evidence="1 2">VK10A</strain>
    </source>
</reference>
<name>A0ABD3EQK2_9STRA</name>
<dbReference type="AlphaFoldDB" id="A0ABD3EQK2"/>
<organism evidence="1 2">
    <name type="scientific">Phytophthora oleae</name>
    <dbReference type="NCBI Taxonomy" id="2107226"/>
    <lineage>
        <taxon>Eukaryota</taxon>
        <taxon>Sar</taxon>
        <taxon>Stramenopiles</taxon>
        <taxon>Oomycota</taxon>
        <taxon>Peronosporomycetes</taxon>
        <taxon>Peronosporales</taxon>
        <taxon>Peronosporaceae</taxon>
        <taxon>Phytophthora</taxon>
    </lineage>
</organism>
<comment type="caution">
    <text evidence="1">The sequence shown here is derived from an EMBL/GenBank/DDBJ whole genome shotgun (WGS) entry which is preliminary data.</text>
</comment>